<dbReference type="VEuPathDB" id="AmoebaDB:NF0048990"/>
<dbReference type="GO" id="GO:0005737">
    <property type="term" value="C:cytoplasm"/>
    <property type="evidence" value="ECO:0007669"/>
    <property type="project" value="TreeGrafter"/>
</dbReference>
<dbReference type="EMBL" id="VFQX01000068">
    <property type="protein sequence ID" value="KAF0972352.1"/>
    <property type="molecule type" value="Genomic_DNA"/>
</dbReference>
<dbReference type="Proteomes" id="UP000444721">
    <property type="component" value="Unassembled WGS sequence"/>
</dbReference>
<name>A0A6A5BBM5_NAEFO</name>
<keyword evidence="4" id="KW-1185">Reference proteome</keyword>
<evidence type="ECO:0000313" key="4">
    <source>
        <dbReference type="Proteomes" id="UP000444721"/>
    </source>
</evidence>
<dbReference type="VEuPathDB" id="AmoebaDB:FDP41_009255"/>
<organism evidence="3 4">
    <name type="scientific">Naegleria fowleri</name>
    <name type="common">Brain eating amoeba</name>
    <dbReference type="NCBI Taxonomy" id="5763"/>
    <lineage>
        <taxon>Eukaryota</taxon>
        <taxon>Discoba</taxon>
        <taxon>Heterolobosea</taxon>
        <taxon>Tetramitia</taxon>
        <taxon>Eutetramitia</taxon>
        <taxon>Vahlkampfiidae</taxon>
        <taxon>Naegleria</taxon>
    </lineage>
</organism>
<reference evidence="3 4" key="1">
    <citation type="journal article" date="2019" name="Sci. Rep.">
        <title>Nanopore sequencing improves the draft genome of the human pathogenic amoeba Naegleria fowleri.</title>
        <authorList>
            <person name="Liechti N."/>
            <person name="Schurch N."/>
            <person name="Bruggmann R."/>
            <person name="Wittwer M."/>
        </authorList>
    </citation>
    <scope>NUCLEOTIDE SEQUENCE [LARGE SCALE GENOMIC DNA]</scope>
    <source>
        <strain evidence="3 4">ATCC 30894</strain>
    </source>
</reference>
<dbReference type="Pfam" id="PF14649">
    <property type="entry name" value="Spatacsin_C"/>
    <property type="match status" value="1"/>
</dbReference>
<accession>A0A6A5BBM5</accession>
<proteinExistence type="predicted"/>
<dbReference type="VEuPathDB" id="AmoebaDB:NF0049000"/>
<dbReference type="GeneID" id="68116472"/>
<evidence type="ECO:0000313" key="3">
    <source>
        <dbReference type="EMBL" id="KAF0972352.1"/>
    </source>
</evidence>
<dbReference type="VEuPathDB" id="AmoebaDB:NfTy_060980"/>
<dbReference type="InterPro" id="IPR028103">
    <property type="entry name" value="Spatacsin"/>
</dbReference>
<dbReference type="PANTHER" id="PTHR13650:SF0">
    <property type="entry name" value="SPATACSIN"/>
    <property type="match status" value="1"/>
</dbReference>
<sequence>MYSPKTLHEAMKEPSTSEYFLNRTTISKALHSYPTFHNALFGDQHTPSPSRRVLNEEEQINSKTINLCSHEISRGNIVSYQKDISLYEMLIKTNNDISIEDILNIEEDELEEKSQDFSLLQPHRSLKLDLTDNLYDFTDHSCSIEETLDVEYYLVNKRPLEAYKEFLNNYKDKNKGIAKLLEDGEDVCSPYLYGEQSECLGKYLSIEDQNELCQKVRHIAIHNFADQWITACCRMFIELCAFDVYSELYSKSILIDTKAARRITEFHSSFKIQSEEKTVLMKKLVDDLISIEILENTDNMTMEKYMNSPQYRVLKMLEEATDSMLIVDISVKDFLEKEFSKSTNESAYDKVQILDGMRNTGNKIYVSPWKLLCIFSELHHLPEYVHHLQTTAKRGQWISFLYHAQDSNVPITTVTSIVQQFMPDSFKQFLLVSLREMKAKQDGSTPLKVTSESNNNEALWMDSSGESSDSSISKLFLELIRTEELQSCSKSSTDIINHLLNKSISMSEPLLTIIATCYISNDNSNVETFACMKTWLQSIKQRLCSVDKKSTEVISIQKLSSKKLIEAIEKQIQDFCSNNFLKDEKQSGVNYIIQAFQLFDSTNPIVLFLSFYEAYLFDNYERATHFLQQFVSSVKDMQNGKPLQFKLGDLSWLIITSTALAQQLSRCLVSQFKRTKFLELLHSSQFSLAVDMSNEFESMYSVNSLLERVINSGVVIETDKMNVFTGQPNMFIETLIENNCFKEARQVAVMFRKKISFPTDKITLAQANYKIAKVKGLFSSTHELTMAYSKVNDLFIKFRYPQEEAAKFFLEQVLVLQKSISMAGILHLLNLSLKWFEGTYSLTKRSVELSKHQVTPSRPTKDLEFLSHSIMLLSNSQEDSSSTHVSGILASLESRFIENSKKSSSVSNIEDLLDKVIDNLLLNSQYDEAKQLSSYYNYQSGVLEIIDIALLMAKANDSKTLYQEAEQMKYSKMLPSHLYKQLREVFPHIDEIDDAQQILDKLQLLCYGYKMKGARNYLKVIALNYRIGRILQLNYESVITKDSYDVLKLLLMLFGKEKIEEYYKNEDLSIFKNQDETEILIEDYFQNNAGSTSSSDDLDDRLSTSSGSSFSSFDFSTSYSSVATGSFFKQAMTKNNKPPKPLKDSQKQIDLVKCTMDEFAEFANICRDPSAIARHLITLVDAEEENDSSQTSQDSPGKRSSRTAMRHVNKHNINLKCKVELIVRAYHCYHMSSSFEGIESILKRIKGPLIQEILDEQDFSLIVRLLVTIPDFAELTFLFDILIENEQFELILKKNSQSDQDNNNQLKMALSSYVQTKFPEQNEKLAMVYLRFNMLKEYGTYLYNKGCRGIKVIHRRIVGGDSSDSSSNSSNYQSSMDEHVPLEHVFKIVCENFDSAASSLTKEDCCQTAVKATNLSALVKLQLKFYNETPNKKKLQNMPMILELSPKEARTFIQNHANFEESLIVANAYDINTMSDWIEPIYNNSVKKGDVEYLQVLKQYLPISSNLFREIAKRVKMMDSKPLNTKVLTSFHKFLSQHCSDYKVVMDICEDMLHFVNSQLPNSSPVYTLFFDLNKHAISILDYVPPSVGNNSSSQQPLDTNTSTTSLNAMNVQEEFSQFIQ</sequence>
<comment type="caution">
    <text evidence="3">The sequence shown here is derived from an EMBL/GenBank/DDBJ whole genome shotgun (WGS) entry which is preliminary data.</text>
</comment>
<evidence type="ECO:0000256" key="1">
    <source>
        <dbReference type="SAM" id="MobiDB-lite"/>
    </source>
</evidence>
<dbReference type="RefSeq" id="XP_044557067.1">
    <property type="nucleotide sequence ID" value="XM_044713194.1"/>
</dbReference>
<feature type="domain" description="Spatacsin C-terminal" evidence="2">
    <location>
        <begin position="1173"/>
        <end position="1516"/>
    </location>
</feature>
<gene>
    <name evidence="3" type="ORF">FDP41_009255</name>
</gene>
<dbReference type="PANTHER" id="PTHR13650">
    <property type="entry name" value="SPATACSIN"/>
    <property type="match status" value="1"/>
</dbReference>
<dbReference type="InterPro" id="IPR028107">
    <property type="entry name" value="Spatacsin_C_dom"/>
</dbReference>
<dbReference type="OrthoDB" id="2018754at2759"/>
<evidence type="ECO:0000259" key="2">
    <source>
        <dbReference type="Pfam" id="PF14649"/>
    </source>
</evidence>
<protein>
    <recommendedName>
        <fullName evidence="2">Spatacsin C-terminal domain-containing protein</fullName>
    </recommendedName>
</protein>
<feature type="region of interest" description="Disordered" evidence="1">
    <location>
        <begin position="1183"/>
        <end position="1203"/>
    </location>
</feature>